<feature type="non-terminal residue" evidence="12">
    <location>
        <position position="1"/>
    </location>
</feature>
<dbReference type="InterPro" id="IPR009800">
    <property type="entry name" value="HCR"/>
</dbReference>
<dbReference type="GO" id="GO:0005737">
    <property type="term" value="C:cytoplasm"/>
    <property type="evidence" value="ECO:0007669"/>
    <property type="project" value="UniProtKB-SubCell"/>
</dbReference>
<keyword evidence="5" id="KW-0217">Developmental protein</keyword>
<evidence type="ECO:0000256" key="11">
    <source>
        <dbReference type="SAM" id="MobiDB-lite"/>
    </source>
</evidence>
<evidence type="ECO:0000256" key="10">
    <source>
        <dbReference type="ARBA" id="ARBA00031932"/>
    </source>
</evidence>
<evidence type="ECO:0000256" key="9">
    <source>
        <dbReference type="ARBA" id="ARBA00023242"/>
    </source>
</evidence>
<evidence type="ECO:0000256" key="4">
    <source>
        <dbReference type="ARBA" id="ARBA00016468"/>
    </source>
</evidence>
<dbReference type="GO" id="GO:0005814">
    <property type="term" value="C:centriole"/>
    <property type="evidence" value="ECO:0007669"/>
    <property type="project" value="TreeGrafter"/>
</dbReference>
<evidence type="ECO:0000256" key="7">
    <source>
        <dbReference type="ARBA" id="ARBA00022782"/>
    </source>
</evidence>
<keyword evidence="7" id="KW-0221">Differentiation</keyword>
<evidence type="ECO:0000256" key="2">
    <source>
        <dbReference type="ARBA" id="ARBA00004123"/>
    </source>
</evidence>
<comment type="subcellular location">
    <subcellularLocation>
        <location evidence="3">Cytoplasm</location>
    </subcellularLocation>
    <subcellularLocation>
        <location evidence="2">Nucleus</location>
    </subcellularLocation>
</comment>
<feature type="region of interest" description="Disordered" evidence="11">
    <location>
        <begin position="81"/>
        <end position="101"/>
    </location>
</feature>
<dbReference type="GO" id="GO:0006611">
    <property type="term" value="P:protein export from nucleus"/>
    <property type="evidence" value="ECO:0007669"/>
    <property type="project" value="TreeGrafter"/>
</dbReference>
<dbReference type="PANTHER" id="PTHR46822:SF1">
    <property type="entry name" value="COILED-COIL ALPHA-HELICAL ROD PROTEIN 1"/>
    <property type="match status" value="1"/>
</dbReference>
<accession>A0A0B6YSU9</accession>
<evidence type="ECO:0000256" key="8">
    <source>
        <dbReference type="ARBA" id="ARBA00023054"/>
    </source>
</evidence>
<sequence length="139" mass="15836">QIQELTSRLRDVERERNLMMTTLRQEGLLSKLRSDRDKSIQFVVGESDSPSHDDGSKPTVEKLVVVEKRSSVHILEEKLEKNPEEQSNMYETNISSTKESSSYHGEHVLHVLEDLNSLTAVIFGSDDDDDGDRSKYDSL</sequence>
<gene>
    <name evidence="12" type="primary">ORF35982</name>
</gene>
<comment type="function">
    <text evidence="1">May be a regulator of keratinocyte proliferation or differentiation.</text>
</comment>
<evidence type="ECO:0000256" key="5">
    <source>
        <dbReference type="ARBA" id="ARBA00022473"/>
    </source>
</evidence>
<evidence type="ECO:0000256" key="1">
    <source>
        <dbReference type="ARBA" id="ARBA00003936"/>
    </source>
</evidence>
<evidence type="ECO:0000313" key="12">
    <source>
        <dbReference type="EMBL" id="CEK59334.1"/>
    </source>
</evidence>
<dbReference type="GO" id="GO:0030154">
    <property type="term" value="P:cell differentiation"/>
    <property type="evidence" value="ECO:0007669"/>
    <property type="project" value="UniProtKB-KW"/>
</dbReference>
<proteinExistence type="predicted"/>
<dbReference type="EMBL" id="HACG01012469">
    <property type="protein sequence ID" value="CEK59334.1"/>
    <property type="molecule type" value="Transcribed_RNA"/>
</dbReference>
<evidence type="ECO:0000256" key="6">
    <source>
        <dbReference type="ARBA" id="ARBA00022490"/>
    </source>
</evidence>
<name>A0A0B6YSU9_9EUPU</name>
<feature type="non-terminal residue" evidence="12">
    <location>
        <position position="139"/>
    </location>
</feature>
<evidence type="ECO:0000256" key="3">
    <source>
        <dbReference type="ARBA" id="ARBA00004496"/>
    </source>
</evidence>
<protein>
    <recommendedName>
        <fullName evidence="4">Coiled-coil alpha-helical rod protein 1</fullName>
    </recommendedName>
    <alternativeName>
        <fullName evidence="10">Alpha-helical coiled-coil rod protein</fullName>
    </alternativeName>
</protein>
<keyword evidence="6" id="KW-0963">Cytoplasm</keyword>
<dbReference type="AlphaFoldDB" id="A0A0B6YSU9"/>
<dbReference type="PANTHER" id="PTHR46822">
    <property type="entry name" value="COILED-COIL ALPHA-HELICAL ROD PROTEIN 1"/>
    <property type="match status" value="1"/>
</dbReference>
<keyword evidence="9" id="KW-0539">Nucleus</keyword>
<keyword evidence="8" id="KW-0175">Coiled coil</keyword>
<reference evidence="12" key="1">
    <citation type="submission" date="2014-12" db="EMBL/GenBank/DDBJ databases">
        <title>Insight into the proteome of Arion vulgaris.</title>
        <authorList>
            <person name="Aradska J."/>
            <person name="Bulat T."/>
            <person name="Smidak R."/>
            <person name="Sarate P."/>
            <person name="Gangsoo J."/>
            <person name="Sialana F."/>
            <person name="Bilban M."/>
            <person name="Lubec G."/>
        </authorList>
    </citation>
    <scope>NUCLEOTIDE SEQUENCE</scope>
    <source>
        <tissue evidence="12">Skin</tissue>
    </source>
</reference>
<dbReference type="GO" id="GO:0005634">
    <property type="term" value="C:nucleus"/>
    <property type="evidence" value="ECO:0007669"/>
    <property type="project" value="UniProtKB-SubCell"/>
</dbReference>
<organism evidence="12">
    <name type="scientific">Arion vulgaris</name>
    <dbReference type="NCBI Taxonomy" id="1028688"/>
    <lineage>
        <taxon>Eukaryota</taxon>
        <taxon>Metazoa</taxon>
        <taxon>Spiralia</taxon>
        <taxon>Lophotrochozoa</taxon>
        <taxon>Mollusca</taxon>
        <taxon>Gastropoda</taxon>
        <taxon>Heterobranchia</taxon>
        <taxon>Euthyneura</taxon>
        <taxon>Panpulmonata</taxon>
        <taxon>Eupulmonata</taxon>
        <taxon>Stylommatophora</taxon>
        <taxon>Helicina</taxon>
        <taxon>Arionoidea</taxon>
        <taxon>Arionidae</taxon>
        <taxon>Arion</taxon>
    </lineage>
</organism>
<feature type="compositionally biased region" description="Polar residues" evidence="11">
    <location>
        <begin position="85"/>
        <end position="101"/>
    </location>
</feature>